<keyword evidence="2" id="KW-1185">Reference proteome</keyword>
<dbReference type="Proteomes" id="UP000198963">
    <property type="component" value="Chromosome I"/>
</dbReference>
<reference evidence="1 2" key="1">
    <citation type="submission" date="2016-10" db="EMBL/GenBank/DDBJ databases">
        <authorList>
            <person name="Varghese N."/>
            <person name="Submissions S."/>
        </authorList>
    </citation>
    <scope>NUCLEOTIDE SEQUENCE [LARGE SCALE GENOMIC DNA]</scope>
    <source>
        <strain evidence="1 2">RHA_55</strain>
    </source>
</reference>
<dbReference type="AlphaFoldDB" id="A0A1H1NNF0"/>
<organism evidence="1 2">
    <name type="scientific">Winogradskyella sediminis</name>
    <dbReference type="NCBI Taxonomy" id="1382466"/>
    <lineage>
        <taxon>Bacteria</taxon>
        <taxon>Pseudomonadati</taxon>
        <taxon>Bacteroidota</taxon>
        <taxon>Flavobacteriia</taxon>
        <taxon>Flavobacteriales</taxon>
        <taxon>Flavobacteriaceae</taxon>
        <taxon>Winogradskyella</taxon>
    </lineage>
</organism>
<name>A0A1H1NNF0_9FLAO</name>
<accession>A0A1H1NNF0</accession>
<sequence length="65" mass="7471">MSSFSTTIKIVDRYGKFLTQLNHNTPGWDGTYNGKKMPAGDYWFVANVIQNGKTFQVKGHFTLRR</sequence>
<gene>
    <name evidence="1" type="ORF">SAMN04489797_0650</name>
</gene>
<evidence type="ECO:0000313" key="2">
    <source>
        <dbReference type="Proteomes" id="UP000198963"/>
    </source>
</evidence>
<protein>
    <submittedName>
        <fullName evidence="1">Gliding motility-associated C-terminal domain-containing protein</fullName>
    </submittedName>
</protein>
<dbReference type="NCBIfam" id="TIGR04131">
    <property type="entry name" value="Bac_Flav_CTERM"/>
    <property type="match status" value="1"/>
</dbReference>
<dbReference type="EMBL" id="LT629774">
    <property type="protein sequence ID" value="SDS00413.1"/>
    <property type="molecule type" value="Genomic_DNA"/>
</dbReference>
<proteinExistence type="predicted"/>
<dbReference type="RefSeq" id="WP_092444204.1">
    <property type="nucleotide sequence ID" value="NZ_JBLXAG010000015.1"/>
</dbReference>
<dbReference type="InterPro" id="IPR026341">
    <property type="entry name" value="T9SS_type_B"/>
</dbReference>
<evidence type="ECO:0000313" key="1">
    <source>
        <dbReference type="EMBL" id="SDS00413.1"/>
    </source>
</evidence>
<dbReference type="Pfam" id="PF13585">
    <property type="entry name" value="CHU_C"/>
    <property type="match status" value="1"/>
</dbReference>
<dbReference type="STRING" id="1249933.SAMN04489797_0650"/>